<accession>A0A2K3JWN7</accession>
<gene>
    <name evidence="1" type="ORF">L195_g059184</name>
</gene>
<dbReference type="EMBL" id="ASHM01127622">
    <property type="protein sequence ID" value="PNX58428.1"/>
    <property type="molecule type" value="Genomic_DNA"/>
</dbReference>
<reference evidence="1 2" key="2">
    <citation type="journal article" date="2017" name="Front. Plant Sci.">
        <title>Gene Classification and Mining of Molecular Markers Useful in Red Clover (Trifolium pratense) Breeding.</title>
        <authorList>
            <person name="Istvanek J."/>
            <person name="Dluhosova J."/>
            <person name="Dluhos P."/>
            <person name="Patkova L."/>
            <person name="Nedelnik J."/>
            <person name="Repkova J."/>
        </authorList>
    </citation>
    <scope>NUCLEOTIDE SEQUENCE [LARGE SCALE GENOMIC DNA]</scope>
    <source>
        <strain evidence="2">cv. Tatra</strain>
        <tissue evidence="1">Young leaves</tissue>
    </source>
</reference>
<reference evidence="1 2" key="1">
    <citation type="journal article" date="2014" name="Am. J. Bot.">
        <title>Genome assembly and annotation for red clover (Trifolium pratense; Fabaceae).</title>
        <authorList>
            <person name="Istvanek J."/>
            <person name="Jaros M."/>
            <person name="Krenek A."/>
            <person name="Repkova J."/>
        </authorList>
    </citation>
    <scope>NUCLEOTIDE SEQUENCE [LARGE SCALE GENOMIC DNA]</scope>
    <source>
        <strain evidence="2">cv. Tatra</strain>
        <tissue evidence="1">Young leaves</tissue>
    </source>
</reference>
<feature type="non-terminal residue" evidence="1">
    <location>
        <position position="1"/>
    </location>
</feature>
<proteinExistence type="predicted"/>
<evidence type="ECO:0000313" key="1">
    <source>
        <dbReference type="EMBL" id="PNX58428.1"/>
    </source>
</evidence>
<protein>
    <submittedName>
        <fullName evidence="1">Endoplasmin</fullName>
    </submittedName>
</protein>
<evidence type="ECO:0000313" key="2">
    <source>
        <dbReference type="Proteomes" id="UP000236291"/>
    </source>
</evidence>
<dbReference type="STRING" id="57577.A0A2K3JWN7"/>
<comment type="caution">
    <text evidence="1">The sequence shown here is derived from an EMBL/GenBank/DDBJ whole genome shotgun (WGS) entry which is preliminary data.</text>
</comment>
<sequence>RLVCLVLKFVSCQKFQANAEGNSDELVDPPKVEDNIGAVPHGLSTDSEVVKRWSGTDIRGVSRG</sequence>
<organism evidence="1 2">
    <name type="scientific">Trifolium pratense</name>
    <name type="common">Red clover</name>
    <dbReference type="NCBI Taxonomy" id="57577"/>
    <lineage>
        <taxon>Eukaryota</taxon>
        <taxon>Viridiplantae</taxon>
        <taxon>Streptophyta</taxon>
        <taxon>Embryophyta</taxon>
        <taxon>Tracheophyta</taxon>
        <taxon>Spermatophyta</taxon>
        <taxon>Magnoliopsida</taxon>
        <taxon>eudicotyledons</taxon>
        <taxon>Gunneridae</taxon>
        <taxon>Pentapetalae</taxon>
        <taxon>rosids</taxon>
        <taxon>fabids</taxon>
        <taxon>Fabales</taxon>
        <taxon>Fabaceae</taxon>
        <taxon>Papilionoideae</taxon>
        <taxon>50 kb inversion clade</taxon>
        <taxon>NPAAA clade</taxon>
        <taxon>Hologalegina</taxon>
        <taxon>IRL clade</taxon>
        <taxon>Trifolieae</taxon>
        <taxon>Trifolium</taxon>
    </lineage>
</organism>
<dbReference type="Proteomes" id="UP000236291">
    <property type="component" value="Unassembled WGS sequence"/>
</dbReference>
<name>A0A2K3JWN7_TRIPR</name>
<dbReference type="AlphaFoldDB" id="A0A2K3JWN7"/>